<dbReference type="InterPro" id="IPR002509">
    <property type="entry name" value="NODB_dom"/>
</dbReference>
<dbReference type="KEGG" id="pgr:PGTG_22264"/>
<evidence type="ECO:0000313" key="20">
    <source>
        <dbReference type="EMBL" id="EHS64450.1"/>
    </source>
</evidence>
<reference evidence="21" key="1">
    <citation type="journal article" date="2011" name="Proc. Natl. Acad. Sci. U.S.A.">
        <title>Obligate biotrophy features unraveled by the genomic analysis of rust fungi.</title>
        <authorList>
            <person name="Duplessis S."/>
            <person name="Cuomo C.A."/>
            <person name="Lin Y.-C."/>
            <person name="Aerts A."/>
            <person name="Tisserant E."/>
            <person name="Veneault-Fourrey C."/>
            <person name="Joly D.L."/>
            <person name="Hacquard S."/>
            <person name="Amselem J."/>
            <person name="Cantarel B.L."/>
            <person name="Chiu R."/>
            <person name="Coutinho P.M."/>
            <person name="Feau N."/>
            <person name="Field M."/>
            <person name="Frey P."/>
            <person name="Gelhaye E."/>
            <person name="Goldberg J."/>
            <person name="Grabherr M.G."/>
            <person name="Kodira C.D."/>
            <person name="Kohler A."/>
            <person name="Kuees U."/>
            <person name="Lindquist E.A."/>
            <person name="Lucas S.M."/>
            <person name="Mago R."/>
            <person name="Mauceli E."/>
            <person name="Morin E."/>
            <person name="Murat C."/>
            <person name="Pangilinan J.L."/>
            <person name="Park R."/>
            <person name="Pearson M."/>
            <person name="Quesneville H."/>
            <person name="Rouhier N."/>
            <person name="Sakthikumar S."/>
            <person name="Salamov A.A."/>
            <person name="Schmutz J."/>
            <person name="Selles B."/>
            <person name="Shapiro H."/>
            <person name="Tanguay P."/>
            <person name="Tuskan G.A."/>
            <person name="Henrissat B."/>
            <person name="Van de Peer Y."/>
            <person name="Rouze P."/>
            <person name="Ellis J.G."/>
            <person name="Dodds P.N."/>
            <person name="Schein J.E."/>
            <person name="Zhong S."/>
            <person name="Hamelin R.C."/>
            <person name="Grigoriev I.V."/>
            <person name="Szabo L.J."/>
            <person name="Martin F."/>
        </authorList>
    </citation>
    <scope>NUCLEOTIDE SEQUENCE [LARGE SCALE GENOMIC DNA]</scope>
    <source>
        <strain evidence="21">CRL 75-36-700-3 / race SCCL</strain>
    </source>
</reference>
<dbReference type="GO" id="GO:0006032">
    <property type="term" value="P:chitin catabolic process"/>
    <property type="evidence" value="ECO:0007669"/>
    <property type="project" value="UniProtKB-KW"/>
</dbReference>
<dbReference type="Pfam" id="PF01522">
    <property type="entry name" value="Polysacc_deac_1"/>
    <property type="match status" value="1"/>
</dbReference>
<organism evidence="20 21">
    <name type="scientific">Puccinia graminis f. sp. tritici (strain CRL 75-36-700-3 / race SCCL)</name>
    <name type="common">Black stem rust fungus</name>
    <dbReference type="NCBI Taxonomy" id="418459"/>
    <lineage>
        <taxon>Eukaryota</taxon>
        <taxon>Fungi</taxon>
        <taxon>Dikarya</taxon>
        <taxon>Basidiomycota</taxon>
        <taxon>Pucciniomycotina</taxon>
        <taxon>Pucciniomycetes</taxon>
        <taxon>Pucciniales</taxon>
        <taxon>Pucciniaceae</taxon>
        <taxon>Puccinia</taxon>
    </lineage>
</organism>
<proteinExistence type="inferred from homology"/>
<evidence type="ECO:0000256" key="5">
    <source>
        <dbReference type="ARBA" id="ARBA00022669"/>
    </source>
</evidence>
<evidence type="ECO:0000259" key="19">
    <source>
        <dbReference type="PROSITE" id="PS51677"/>
    </source>
</evidence>
<dbReference type="GO" id="GO:0071555">
    <property type="term" value="P:cell wall organization"/>
    <property type="evidence" value="ECO:0007669"/>
    <property type="project" value="UniProtKB-KW"/>
</dbReference>
<dbReference type="GO" id="GO:0004099">
    <property type="term" value="F:chitin deacetylase activity"/>
    <property type="evidence" value="ECO:0000318"/>
    <property type="project" value="GO_Central"/>
</dbReference>
<comment type="function">
    <text evidence="15">Hydrolyzes the N-acetamido groups of N-acetyl-D-glucosamine residues in chitin to form chitosan and acetate. Chitosan is required to anchor melanin to the cell wall, for maintenance of cell wall integrity, and for proper cytokinesis. Chitosan offers an advantage during infection as it is less readily detected than chitin by host immunosurveillance mechanisms.</text>
</comment>
<evidence type="ECO:0000256" key="6">
    <source>
        <dbReference type="ARBA" id="ARBA00022685"/>
    </source>
</evidence>
<comment type="subcellular location">
    <subcellularLocation>
        <location evidence="2">Cell membrane</location>
        <topology evidence="2">Lipid-anchor</topology>
        <topology evidence="2">GPI-anchor</topology>
    </subcellularLocation>
</comment>
<dbReference type="eggNOG" id="ENOG502QZU8">
    <property type="taxonomic scope" value="Eukaryota"/>
</dbReference>
<accession>H6QU38</accession>
<evidence type="ECO:0000256" key="11">
    <source>
        <dbReference type="ARBA" id="ARBA00023316"/>
    </source>
</evidence>
<keyword evidence="4" id="KW-0336">GPI-anchor</keyword>
<dbReference type="EC" id="3.5.1.41" evidence="13"/>
<dbReference type="FunFam" id="3.20.20.370:FF:000009">
    <property type="entry name" value="Chitin deacetylase"/>
    <property type="match status" value="1"/>
</dbReference>
<evidence type="ECO:0000256" key="1">
    <source>
        <dbReference type="ARBA" id="ARBA00001941"/>
    </source>
</evidence>
<feature type="region of interest" description="Disordered" evidence="17">
    <location>
        <begin position="159"/>
        <end position="180"/>
    </location>
</feature>
<feature type="domain" description="NodB homology" evidence="19">
    <location>
        <begin position="1110"/>
        <end position="1308"/>
    </location>
</feature>
<dbReference type="PANTHER" id="PTHR38248:SF2">
    <property type="entry name" value="FUNK1 11"/>
    <property type="match status" value="1"/>
</dbReference>
<feature type="transmembrane region" description="Helical" evidence="18">
    <location>
        <begin position="947"/>
        <end position="969"/>
    </location>
</feature>
<feature type="region of interest" description="Disordered" evidence="17">
    <location>
        <begin position="101"/>
        <end position="124"/>
    </location>
</feature>
<dbReference type="RefSeq" id="XP_003888977.1">
    <property type="nucleotide sequence ID" value="XM_003888928.1"/>
</dbReference>
<dbReference type="InterPro" id="IPR040976">
    <property type="entry name" value="Pkinase_fungal"/>
</dbReference>
<gene>
    <name evidence="20" type="ORF">PGTG_22264</name>
</gene>
<keyword evidence="18" id="KW-0472">Membrane</keyword>
<keyword evidence="10" id="KW-0449">Lipoprotein</keyword>
<evidence type="ECO:0000256" key="2">
    <source>
        <dbReference type="ARBA" id="ARBA00004609"/>
    </source>
</evidence>
<keyword evidence="4" id="KW-0325">Glycoprotein</keyword>
<evidence type="ECO:0000256" key="17">
    <source>
        <dbReference type="SAM" id="MobiDB-lite"/>
    </source>
</evidence>
<comment type="cofactor">
    <cofactor evidence="1">
        <name>Co(2+)</name>
        <dbReference type="ChEBI" id="CHEBI:48828"/>
    </cofactor>
</comment>
<keyword evidence="7" id="KW-0146">Chitin degradation</keyword>
<dbReference type="PANTHER" id="PTHR38248">
    <property type="entry name" value="FUNK1 6"/>
    <property type="match status" value="1"/>
</dbReference>
<keyword evidence="9" id="KW-0170">Cobalt</keyword>
<dbReference type="VEuPathDB" id="FungiDB:PGTG_22264"/>
<evidence type="ECO:0000256" key="13">
    <source>
        <dbReference type="ARBA" id="ARBA00024056"/>
    </source>
</evidence>
<dbReference type="HOGENOM" id="CLU_259936_0_0_1"/>
<dbReference type="Proteomes" id="UP000008783">
    <property type="component" value="Unassembled WGS sequence"/>
</dbReference>
<evidence type="ECO:0000256" key="3">
    <source>
        <dbReference type="ARBA" id="ARBA00010973"/>
    </source>
</evidence>
<evidence type="ECO:0000256" key="16">
    <source>
        <dbReference type="ARBA" id="ARBA00072867"/>
    </source>
</evidence>
<keyword evidence="12" id="KW-0624">Polysaccharide degradation</keyword>
<dbReference type="Gene3D" id="3.20.20.370">
    <property type="entry name" value="Glycoside hydrolase/deacetylase"/>
    <property type="match status" value="1"/>
</dbReference>
<keyword evidence="5" id="KW-0147">Chitin-binding</keyword>
<dbReference type="OrthoDB" id="407355at2759"/>
<dbReference type="EMBL" id="DS178328">
    <property type="protein sequence ID" value="EHS64450.1"/>
    <property type="molecule type" value="Genomic_DNA"/>
</dbReference>
<protein>
    <recommendedName>
        <fullName evidence="16">Chitin deacetylase 3</fullName>
        <ecNumber evidence="13">3.5.1.41</ecNumber>
    </recommendedName>
</protein>
<dbReference type="SUPFAM" id="SSF88713">
    <property type="entry name" value="Glycoside hydrolase/deacetylase"/>
    <property type="match status" value="1"/>
</dbReference>
<feature type="compositionally biased region" description="Polar residues" evidence="17">
    <location>
        <begin position="111"/>
        <end position="124"/>
    </location>
</feature>
<dbReference type="GO" id="GO:0008061">
    <property type="term" value="F:chitin binding"/>
    <property type="evidence" value="ECO:0007669"/>
    <property type="project" value="UniProtKB-KW"/>
</dbReference>
<dbReference type="GO" id="GO:0000272">
    <property type="term" value="P:polysaccharide catabolic process"/>
    <property type="evidence" value="ECO:0007669"/>
    <property type="project" value="UniProtKB-KW"/>
</dbReference>
<dbReference type="InterPro" id="IPR011330">
    <property type="entry name" value="Glyco_hydro/deAcase_b/a-brl"/>
</dbReference>
<evidence type="ECO:0000313" key="21">
    <source>
        <dbReference type="Proteomes" id="UP000008783"/>
    </source>
</evidence>
<keyword evidence="18" id="KW-1133">Transmembrane helix</keyword>
<evidence type="ECO:0000256" key="18">
    <source>
        <dbReference type="SAM" id="Phobius"/>
    </source>
</evidence>
<dbReference type="PROSITE" id="PS51677">
    <property type="entry name" value="NODB"/>
    <property type="match status" value="1"/>
</dbReference>
<keyword evidence="21" id="KW-1185">Reference proteome</keyword>
<evidence type="ECO:0000256" key="9">
    <source>
        <dbReference type="ARBA" id="ARBA00023285"/>
    </source>
</evidence>
<evidence type="ECO:0000256" key="12">
    <source>
        <dbReference type="ARBA" id="ARBA00023326"/>
    </source>
</evidence>
<keyword evidence="6" id="KW-0165">Cleavage on pair of basic residues</keyword>
<evidence type="ECO:0000256" key="7">
    <source>
        <dbReference type="ARBA" id="ARBA00023024"/>
    </source>
</evidence>
<evidence type="ECO:0000256" key="15">
    <source>
        <dbReference type="ARBA" id="ARBA00060132"/>
    </source>
</evidence>
<dbReference type="Pfam" id="PF17667">
    <property type="entry name" value="Pkinase_fungal"/>
    <property type="match status" value="1"/>
</dbReference>
<dbReference type="GO" id="GO:0098552">
    <property type="term" value="C:side of membrane"/>
    <property type="evidence" value="ECO:0007669"/>
    <property type="project" value="UniProtKB-KW"/>
</dbReference>
<evidence type="ECO:0000256" key="14">
    <source>
        <dbReference type="ARBA" id="ARBA00048494"/>
    </source>
</evidence>
<name>H6QU38_PUCGT</name>
<comment type="similarity">
    <text evidence="3">Belongs to the polysaccharide deacetylase family.</text>
</comment>
<evidence type="ECO:0000256" key="8">
    <source>
        <dbReference type="ARBA" id="ARBA00023277"/>
    </source>
</evidence>
<feature type="region of interest" description="Disordered" evidence="17">
    <location>
        <begin position="898"/>
        <end position="938"/>
    </location>
</feature>
<dbReference type="GO" id="GO:0005886">
    <property type="term" value="C:plasma membrane"/>
    <property type="evidence" value="ECO:0007669"/>
    <property type="project" value="UniProtKB-SubCell"/>
</dbReference>
<feature type="transmembrane region" description="Helical" evidence="18">
    <location>
        <begin position="853"/>
        <end position="871"/>
    </location>
</feature>
<evidence type="ECO:0000256" key="4">
    <source>
        <dbReference type="ARBA" id="ARBA00022622"/>
    </source>
</evidence>
<keyword evidence="11" id="KW-0961">Cell wall biogenesis/degradation</keyword>
<sequence length="1320" mass="150758">MRPRSSLVTWSKVPPPEAWFHTLVRLADLNSRTGKSDFSRQASHPERLRVAKRLSVSRSRRTDGAVRVGCSRGGRAITIRAFGLLYNRRLISDQYSFFARPAGSEKRDGENSTPLEVTTLPSSRPTTYAVDMADEGSLPPALAESRNCGAKYFPGLGETHNGGPVKTSSPRPKFPTTRKPGQINTVEQFYELRDSEMDTRILRLSTKLHDSDVGKQHEGAVLTIRLLYKQSRYKLYRPLINVILANEVKSDEEIFQFIEQKFNAPHSSLLSSMVTSGLTNSSTKHSSFMPALNRELDGSMYTNVPGLVEYFINIQHIDPTLRLQPHESFIKKKCEEKLEDKPQDIMLRWIASIFEQLGEESHSRGWQSHPTTRMEDIRYAIRRLDGAIMYRHVEAGNHIQNIMVPFELKKNTSDAREAAIDLAKYVYQVFNHQPTRSYVIGLTLCGTSMQLWQFDRCGAIGSESFDVQANKENFEKFFSLLSSLLTCNHQDLGFDPTFMDVDGQACSNTSEWRKIRYTTQDDPQELVIDSRPIFRASGICGRGTTTWKAHLHGDERQKYLIKDSWQPEKHEQEGDMLCKVAGLNIPHLVRYHHHEDVQVAGNRVDIKSHVRRQFKFDKCKTFTLGSGPKQPQNVFNNRFLRRIILKDVGQPIWTVKTPVRLLEALEGCIIGHQDVAIAHGELNDDKHHTMIGTKVFMSASLLLNKNHHSHVDDLESFFWVFVWFCIHFPDENSERIGVLNWNQHSRFDLGCIKAQHLHDPHPLMMHFAPRYKESPLLLECVANFAKIFPAIDHIDRDHSYDLETFNIADERSLPPALAENRNWNYSPVCRHLGLSSNIDILSLTRAMLGFDHYHHLFTIGIAFPKLVVMSFKGFRTGKSIKSEAEEPSEELSLLKDSLSNPGRRRSYESAEDGEIEEGGHSSFLPTTTSTHRRHQFKFKRPAKKSPTILILTCLIILSVTLIISLYLGLIPSFEAEHPSHQINWNRPPPRNRQWSNYYGLLRPKIGSKEWKMLYPPSKPAGPRPLESWIKRYDYLRSISSSNQLDSPLFTNWTNPQAKLSMQTGLAEYPEGTIFNSDPNGICSYRRASCLRGETEDRGIGLQDIWLGKNHTWSINFDDGPLPPSTSLYKFLDQQDETATHFWVGSNVRDYPELALQAWKRGDHLAVHTWSHAHLTTLSDFEILGELGWTIQIIHDLTGLVPLYYRPPYGDVDNRVRALAKHVFGLTTTLWNCDSSDWSLNQTFALGDFLDPPMNGFGVQESVGMINGHINQPDKSVGKIILEHELSFESVEAFKLTFPNLKRNSWSTCNLADCLDLPWYQ</sequence>
<comment type="catalytic activity">
    <reaction evidence="14">
        <text>[(1-&gt;4)-N-acetyl-beta-D-glucosaminyl](n) + n H2O = chitosan + n acetate</text>
        <dbReference type="Rhea" id="RHEA:10464"/>
        <dbReference type="Rhea" id="RHEA-COMP:9593"/>
        <dbReference type="Rhea" id="RHEA-COMP:9597"/>
        <dbReference type="ChEBI" id="CHEBI:15377"/>
        <dbReference type="ChEBI" id="CHEBI:17029"/>
        <dbReference type="ChEBI" id="CHEBI:30089"/>
        <dbReference type="ChEBI" id="CHEBI:57704"/>
        <dbReference type="EC" id="3.5.1.41"/>
    </reaction>
    <physiologicalReaction direction="left-to-right" evidence="14">
        <dbReference type="Rhea" id="RHEA:10465"/>
    </physiologicalReaction>
</comment>
<keyword evidence="18" id="KW-0812">Transmembrane</keyword>
<dbReference type="InParanoid" id="H6QU38"/>
<keyword evidence="8" id="KW-0119">Carbohydrate metabolism</keyword>
<dbReference type="GeneID" id="13541057"/>
<evidence type="ECO:0000256" key="10">
    <source>
        <dbReference type="ARBA" id="ARBA00023288"/>
    </source>
</evidence>